<comment type="caution">
    <text evidence="1">The sequence shown here is derived from an EMBL/GenBank/DDBJ whole genome shotgun (WGS) entry which is preliminary data.</text>
</comment>
<gene>
    <name evidence="1" type="ORF">L9F63_000876</name>
</gene>
<protein>
    <submittedName>
        <fullName evidence="1">Uncharacterized protein</fullName>
    </submittedName>
</protein>
<feature type="non-terminal residue" evidence="1">
    <location>
        <position position="1"/>
    </location>
</feature>
<keyword evidence="2" id="KW-1185">Reference proteome</keyword>
<organism evidence="1 2">
    <name type="scientific">Diploptera punctata</name>
    <name type="common">Pacific beetle cockroach</name>
    <dbReference type="NCBI Taxonomy" id="6984"/>
    <lineage>
        <taxon>Eukaryota</taxon>
        <taxon>Metazoa</taxon>
        <taxon>Ecdysozoa</taxon>
        <taxon>Arthropoda</taxon>
        <taxon>Hexapoda</taxon>
        <taxon>Insecta</taxon>
        <taxon>Pterygota</taxon>
        <taxon>Neoptera</taxon>
        <taxon>Polyneoptera</taxon>
        <taxon>Dictyoptera</taxon>
        <taxon>Blattodea</taxon>
        <taxon>Blaberoidea</taxon>
        <taxon>Blaberidae</taxon>
        <taxon>Diplopterinae</taxon>
        <taxon>Diploptera</taxon>
    </lineage>
</organism>
<dbReference type="AlphaFoldDB" id="A0AAD8ESY2"/>
<feature type="non-terminal residue" evidence="1">
    <location>
        <position position="236"/>
    </location>
</feature>
<evidence type="ECO:0000313" key="2">
    <source>
        <dbReference type="Proteomes" id="UP001233999"/>
    </source>
</evidence>
<accession>A0AAD8ESY2</accession>
<dbReference type="EMBL" id="JASPKZ010000040">
    <property type="protein sequence ID" value="KAJ9600929.1"/>
    <property type="molecule type" value="Genomic_DNA"/>
</dbReference>
<name>A0AAD8ESY2_DIPPU</name>
<proteinExistence type="predicted"/>
<evidence type="ECO:0000313" key="1">
    <source>
        <dbReference type="EMBL" id="KAJ9600929.1"/>
    </source>
</evidence>
<sequence length="236" mass="27321">YSDRFKGSLIVLERYLGALEISLLEFNRLLAVWFFRGSFIGQMYSGLFDRFRGNVRTFCRFGKVFFWVRLRELRLGQVRLGYVRCAYVTLVRLVIFEVVGVVRPPKLVTLARLVGYVTLVWTRHGYVRHATLAWLDEVRLVLYLVRVRFGVRLGKDGHATIAWLGNFLSSQDRLGFILVWFECLESQPSKLLGNGYIGRLVLGSVRFSVKVEATLARCDEVELDWVTLDLVNFARL</sequence>
<reference evidence="1" key="2">
    <citation type="submission" date="2023-05" db="EMBL/GenBank/DDBJ databases">
        <authorList>
            <person name="Fouks B."/>
        </authorList>
    </citation>
    <scope>NUCLEOTIDE SEQUENCE</scope>
    <source>
        <strain evidence="1">Stay&amp;Tobe</strain>
        <tissue evidence="1">Testes</tissue>
    </source>
</reference>
<reference evidence="1" key="1">
    <citation type="journal article" date="2023" name="IScience">
        <title>Live-bearing cockroach genome reveals convergent evolutionary mechanisms linked to viviparity in insects and beyond.</title>
        <authorList>
            <person name="Fouks B."/>
            <person name="Harrison M.C."/>
            <person name="Mikhailova A.A."/>
            <person name="Marchal E."/>
            <person name="English S."/>
            <person name="Carruthers M."/>
            <person name="Jennings E.C."/>
            <person name="Chiamaka E.L."/>
            <person name="Frigard R.A."/>
            <person name="Pippel M."/>
            <person name="Attardo G.M."/>
            <person name="Benoit J.B."/>
            <person name="Bornberg-Bauer E."/>
            <person name="Tobe S.S."/>
        </authorList>
    </citation>
    <scope>NUCLEOTIDE SEQUENCE</scope>
    <source>
        <strain evidence="1">Stay&amp;Tobe</strain>
    </source>
</reference>
<dbReference type="Proteomes" id="UP001233999">
    <property type="component" value="Unassembled WGS sequence"/>
</dbReference>